<keyword evidence="1" id="KW-1133">Transmembrane helix</keyword>
<feature type="transmembrane region" description="Helical" evidence="1">
    <location>
        <begin position="324"/>
        <end position="344"/>
    </location>
</feature>
<evidence type="ECO:0000313" key="4">
    <source>
        <dbReference type="Proteomes" id="UP000293289"/>
    </source>
</evidence>
<reference evidence="3 4" key="1">
    <citation type="submission" date="2019-02" db="EMBL/GenBank/DDBJ databases">
        <title>Genomic Encyclopedia of Type Strains, Phase IV (KMG-IV): sequencing the most valuable type-strain genomes for metagenomic binning, comparative biology and taxonomic classification.</title>
        <authorList>
            <person name="Goeker M."/>
        </authorList>
    </citation>
    <scope>NUCLEOTIDE SEQUENCE [LARGE SCALE GENOMIC DNA]</scope>
    <source>
        <strain evidence="3 4">DSM 43045</strain>
    </source>
</reference>
<keyword evidence="1" id="KW-0812">Transmembrane</keyword>
<dbReference type="InterPro" id="IPR050879">
    <property type="entry name" value="Acyltransferase_3"/>
</dbReference>
<feature type="transmembrane region" description="Helical" evidence="1">
    <location>
        <begin position="12"/>
        <end position="34"/>
    </location>
</feature>
<feature type="transmembrane region" description="Helical" evidence="1">
    <location>
        <begin position="177"/>
        <end position="195"/>
    </location>
</feature>
<accession>A0A4Q7MBD5</accession>
<comment type="caution">
    <text evidence="3">The sequence shown here is derived from an EMBL/GenBank/DDBJ whole genome shotgun (WGS) entry which is preliminary data.</text>
</comment>
<dbReference type="InterPro" id="IPR002656">
    <property type="entry name" value="Acyl_transf_3_dom"/>
</dbReference>
<evidence type="ECO:0000259" key="2">
    <source>
        <dbReference type="Pfam" id="PF01757"/>
    </source>
</evidence>
<dbReference type="RefSeq" id="WP_165391220.1">
    <property type="nucleotide sequence ID" value="NZ_SGWY01000003.1"/>
</dbReference>
<gene>
    <name evidence="3" type="ORF">EV187_3054</name>
</gene>
<dbReference type="EMBL" id="SGWY01000003">
    <property type="protein sequence ID" value="RZS64667.1"/>
    <property type="molecule type" value="Genomic_DNA"/>
</dbReference>
<feature type="transmembrane region" description="Helical" evidence="1">
    <location>
        <begin position="201"/>
        <end position="218"/>
    </location>
</feature>
<feature type="transmembrane region" description="Helical" evidence="1">
    <location>
        <begin position="152"/>
        <end position="170"/>
    </location>
</feature>
<evidence type="ECO:0000256" key="1">
    <source>
        <dbReference type="SAM" id="Phobius"/>
    </source>
</evidence>
<keyword evidence="1" id="KW-0472">Membrane</keyword>
<evidence type="ECO:0000313" key="3">
    <source>
        <dbReference type="EMBL" id="RZS64667.1"/>
    </source>
</evidence>
<protein>
    <submittedName>
        <fullName evidence="3">Peptidoglycan/LPS O-acetylase OafA/YrhL</fullName>
    </submittedName>
</protein>
<feature type="transmembrane region" description="Helical" evidence="1">
    <location>
        <begin position="263"/>
        <end position="282"/>
    </location>
</feature>
<feature type="transmembrane region" description="Helical" evidence="1">
    <location>
        <begin position="54"/>
        <end position="74"/>
    </location>
</feature>
<feature type="domain" description="Acyltransferase 3" evidence="2">
    <location>
        <begin position="4"/>
        <end position="341"/>
    </location>
</feature>
<dbReference type="GO" id="GO:0016747">
    <property type="term" value="F:acyltransferase activity, transferring groups other than amino-acyl groups"/>
    <property type="evidence" value="ECO:0007669"/>
    <property type="project" value="InterPro"/>
</dbReference>
<dbReference type="Proteomes" id="UP000293289">
    <property type="component" value="Unassembled WGS sequence"/>
</dbReference>
<proteinExistence type="predicted"/>
<feature type="transmembrane region" description="Helical" evidence="1">
    <location>
        <begin position="94"/>
        <end position="112"/>
    </location>
</feature>
<dbReference type="PANTHER" id="PTHR23028">
    <property type="entry name" value="ACETYLTRANSFERASE"/>
    <property type="match status" value="1"/>
</dbReference>
<feature type="transmembrane region" description="Helical" evidence="1">
    <location>
        <begin position="294"/>
        <end position="318"/>
    </location>
</feature>
<feature type="transmembrane region" description="Helical" evidence="1">
    <location>
        <begin position="230"/>
        <end position="251"/>
    </location>
</feature>
<organism evidence="3 4">
    <name type="scientific">Agromyces ramosus</name>
    <dbReference type="NCBI Taxonomy" id="33879"/>
    <lineage>
        <taxon>Bacteria</taxon>
        <taxon>Bacillati</taxon>
        <taxon>Actinomycetota</taxon>
        <taxon>Actinomycetes</taxon>
        <taxon>Micrococcales</taxon>
        <taxon>Microbacteriaceae</taxon>
        <taxon>Agromyces</taxon>
    </lineage>
</organism>
<keyword evidence="4" id="KW-1185">Reference proteome</keyword>
<dbReference type="Pfam" id="PF01757">
    <property type="entry name" value="Acyl_transf_3"/>
    <property type="match status" value="1"/>
</dbReference>
<sequence>MRLKALDGLRGIAALVVLVHHSLLVVPSLAAPYFGGSEGGGRAGLLVNTPLHLLWAGTEAVYLFFVLSGLVLAFSLRSGSFQWSSYFPSRFARLYLPVFGAVALGAVVMALTPDARPDDSLWARHRPGDYDLPAILADLTLVGGTSIRITPLWSLQWEVVFSALLPLYIYASRRLHVALQLGIFFALATLGAYANVASLKYLPMFGIGVALASVWDALSDRLASMPRRRAAVSWVPALAVAVLLVTSFWTLRKVLPADLAPAVTLPLILVGICLLIIGAANAPLLSDVLSGRVFGFLGLISFSLYLVHEPLVMAVAAVVPSPAMVVFVALPLSIVVAVGFWLAIERPSHRLSRRIRRGVEYEHRLAA</sequence>
<dbReference type="AlphaFoldDB" id="A0A4Q7MBD5"/>
<name>A0A4Q7MBD5_9MICO</name>